<evidence type="ECO:0000313" key="1">
    <source>
        <dbReference type="EMBL" id="TKW56216.1"/>
    </source>
</evidence>
<protein>
    <submittedName>
        <fullName evidence="1">Uncharacterized protein</fullName>
    </submittedName>
</protein>
<dbReference type="OrthoDB" id="2139957at2759"/>
<sequence>MDHETVLFAVDWKDGEWPFLDVVRGTITGPPLPPDVVDFPLGSVLPRHFFWRPPKTSLFAISIDLGIVNSQACSGPMFIPRFRSRVEASGKPNITVP</sequence>
<accession>A0A4V6DHE1</accession>
<reference evidence="1 2" key="1">
    <citation type="journal article" date="2019" name="PLoS ONE">
        <title>Comparative genome analysis indicates high evolutionary potential of pathogenicity genes in Colletotrichum tanaceti.</title>
        <authorList>
            <person name="Lelwala R.V."/>
            <person name="Korhonen P.K."/>
            <person name="Young N.D."/>
            <person name="Scott J.B."/>
            <person name="Ades P.A."/>
            <person name="Gasser R.B."/>
            <person name="Taylor P.W.J."/>
        </authorList>
    </citation>
    <scope>NUCLEOTIDE SEQUENCE [LARGE SCALE GENOMIC DNA]</scope>
    <source>
        <strain evidence="1">BRIP57314</strain>
    </source>
</reference>
<dbReference type="Proteomes" id="UP000310108">
    <property type="component" value="Unassembled WGS sequence"/>
</dbReference>
<proteinExistence type="predicted"/>
<keyword evidence="2" id="KW-1185">Reference proteome</keyword>
<gene>
    <name evidence="1" type="ORF">CTA1_6211</name>
</gene>
<name>A0A4V6DHE1_9PEZI</name>
<organism evidence="1 2">
    <name type="scientific">Colletotrichum tanaceti</name>
    <dbReference type="NCBI Taxonomy" id="1306861"/>
    <lineage>
        <taxon>Eukaryota</taxon>
        <taxon>Fungi</taxon>
        <taxon>Dikarya</taxon>
        <taxon>Ascomycota</taxon>
        <taxon>Pezizomycotina</taxon>
        <taxon>Sordariomycetes</taxon>
        <taxon>Hypocreomycetidae</taxon>
        <taxon>Glomerellales</taxon>
        <taxon>Glomerellaceae</taxon>
        <taxon>Colletotrichum</taxon>
        <taxon>Colletotrichum destructivum species complex</taxon>
    </lineage>
</organism>
<dbReference type="AlphaFoldDB" id="A0A4V6DHE1"/>
<dbReference type="EMBL" id="PJEX01000075">
    <property type="protein sequence ID" value="TKW56216.1"/>
    <property type="molecule type" value="Genomic_DNA"/>
</dbReference>
<evidence type="ECO:0000313" key="2">
    <source>
        <dbReference type="Proteomes" id="UP000310108"/>
    </source>
</evidence>
<comment type="caution">
    <text evidence="1">The sequence shown here is derived from an EMBL/GenBank/DDBJ whole genome shotgun (WGS) entry which is preliminary data.</text>
</comment>